<reference evidence="4 5" key="1">
    <citation type="submission" date="2024-04" db="EMBL/GenBank/DDBJ databases">
        <title>Human intestinal bacterial collection.</title>
        <authorList>
            <person name="Pauvert C."/>
            <person name="Hitch T.C.A."/>
            <person name="Clavel T."/>
        </authorList>
    </citation>
    <scope>NUCLEOTIDE SEQUENCE [LARGE SCALE GENOMIC DNA]</scope>
    <source>
        <strain evidence="4 5">CLA-AA-H141</strain>
    </source>
</reference>
<name>A0ABV1EKP0_9FIRM</name>
<keyword evidence="5" id="KW-1185">Reference proteome</keyword>
<dbReference type="EMBL" id="JBBNFM010000006">
    <property type="protein sequence ID" value="MEQ2454281.1"/>
    <property type="molecule type" value="Genomic_DNA"/>
</dbReference>
<dbReference type="Pfam" id="PF14501">
    <property type="entry name" value="HATPase_c_5"/>
    <property type="match status" value="1"/>
</dbReference>
<sequence length="243" mass="28127">MPQMNEKNWMIIVAVVIVLIGSLIYNIISARNLKKKRQQFVESIQSSYTHMKSIEDTSKKIYEISNEINEMIREQKDTEEYIEKKKKEIEEIRQMIVTNDTILDCAISDKRDLARKRQIAFTYNIPTGLPEIRMEDVDKIRLFANLLDNAIEAAECVPVQDANGENKRFIHVSILNRGSNFFITVKNSKRTEIAVMENQFHTTKPDAENHGRGVRIIRQIVARYDGTVEFTDKGDAFEVAIML</sequence>
<dbReference type="InterPro" id="IPR036890">
    <property type="entry name" value="HATPase_C_sf"/>
</dbReference>
<dbReference type="PANTHER" id="PTHR40448">
    <property type="entry name" value="TWO-COMPONENT SENSOR HISTIDINE KINASE"/>
    <property type="match status" value="1"/>
</dbReference>
<evidence type="ECO:0000313" key="5">
    <source>
        <dbReference type="Proteomes" id="UP001482186"/>
    </source>
</evidence>
<comment type="caution">
    <text evidence="4">The sequence shown here is derived from an EMBL/GenBank/DDBJ whole genome shotgun (WGS) entry which is preliminary data.</text>
</comment>
<keyword evidence="2" id="KW-1133">Transmembrane helix</keyword>
<proteinExistence type="predicted"/>
<evidence type="ECO:0000256" key="2">
    <source>
        <dbReference type="SAM" id="Phobius"/>
    </source>
</evidence>
<dbReference type="PANTHER" id="PTHR40448:SF1">
    <property type="entry name" value="TWO-COMPONENT SENSOR HISTIDINE KINASE"/>
    <property type="match status" value="1"/>
</dbReference>
<dbReference type="RefSeq" id="WP_021944508.1">
    <property type="nucleotide sequence ID" value="NZ_JAOQJS010000006.1"/>
</dbReference>
<protein>
    <submittedName>
        <fullName evidence="4">GHKL domain-containing protein</fullName>
    </submittedName>
</protein>
<feature type="coiled-coil region" evidence="1">
    <location>
        <begin position="54"/>
        <end position="95"/>
    </location>
</feature>
<evidence type="ECO:0000313" key="4">
    <source>
        <dbReference type="EMBL" id="MEQ2454281.1"/>
    </source>
</evidence>
<evidence type="ECO:0000259" key="3">
    <source>
        <dbReference type="Pfam" id="PF14501"/>
    </source>
</evidence>
<keyword evidence="2" id="KW-0472">Membrane</keyword>
<organism evidence="4 5">
    <name type="scientific">Coprococcus ammoniilyticus</name>
    <dbReference type="NCBI Taxonomy" id="2981785"/>
    <lineage>
        <taxon>Bacteria</taxon>
        <taxon>Bacillati</taxon>
        <taxon>Bacillota</taxon>
        <taxon>Clostridia</taxon>
        <taxon>Lachnospirales</taxon>
        <taxon>Lachnospiraceae</taxon>
        <taxon>Coprococcus</taxon>
    </lineage>
</organism>
<dbReference type="Proteomes" id="UP001482186">
    <property type="component" value="Unassembled WGS sequence"/>
</dbReference>
<gene>
    <name evidence="4" type="ORF">AAAT04_09555</name>
</gene>
<dbReference type="Gene3D" id="3.30.565.10">
    <property type="entry name" value="Histidine kinase-like ATPase, C-terminal domain"/>
    <property type="match status" value="1"/>
</dbReference>
<feature type="domain" description="Sensor histidine kinase NatK-like C-terminal" evidence="3">
    <location>
        <begin position="135"/>
        <end position="243"/>
    </location>
</feature>
<dbReference type="SUPFAM" id="SSF55874">
    <property type="entry name" value="ATPase domain of HSP90 chaperone/DNA topoisomerase II/histidine kinase"/>
    <property type="match status" value="1"/>
</dbReference>
<evidence type="ECO:0000256" key="1">
    <source>
        <dbReference type="SAM" id="Coils"/>
    </source>
</evidence>
<accession>A0ABV1EKP0</accession>
<keyword evidence="2" id="KW-0812">Transmembrane</keyword>
<dbReference type="CDD" id="cd16935">
    <property type="entry name" value="HATPase_AgrC-ComD-like"/>
    <property type="match status" value="1"/>
</dbReference>
<feature type="transmembrane region" description="Helical" evidence="2">
    <location>
        <begin position="9"/>
        <end position="28"/>
    </location>
</feature>
<keyword evidence="1" id="KW-0175">Coiled coil</keyword>
<dbReference type="InterPro" id="IPR032834">
    <property type="entry name" value="NatK-like_C"/>
</dbReference>